<evidence type="ECO:0000313" key="9">
    <source>
        <dbReference type="EMBL" id="TYK01620.1"/>
    </source>
</evidence>
<dbReference type="EMBL" id="SSTD01016175">
    <property type="protein sequence ID" value="TYK01620.1"/>
    <property type="molecule type" value="Genomic_DNA"/>
</dbReference>
<dbReference type="SUPFAM" id="SSF56672">
    <property type="entry name" value="DNA/RNA polymerases"/>
    <property type="match status" value="1"/>
</dbReference>
<dbReference type="SUPFAM" id="SSF54160">
    <property type="entry name" value="Chromo domain-like"/>
    <property type="match status" value="1"/>
</dbReference>
<reference evidence="9 10" key="1">
    <citation type="submission" date="2019-08" db="EMBL/GenBank/DDBJ databases">
        <title>Draft genome sequences of two oriental melons (Cucumis melo L. var makuwa).</title>
        <authorList>
            <person name="Kwon S.-Y."/>
        </authorList>
    </citation>
    <scope>NUCLEOTIDE SEQUENCE [LARGE SCALE GENOMIC DNA]</scope>
    <source>
        <strain evidence="10">cv. Chang Bougi</strain>
        <tissue evidence="9">Leaf</tissue>
    </source>
</reference>
<evidence type="ECO:0000256" key="5">
    <source>
        <dbReference type="ARBA" id="ARBA00022801"/>
    </source>
</evidence>
<dbReference type="PANTHER" id="PTHR46148:SF60">
    <property type="entry name" value="CHROMO DOMAIN-CONTAINING PROTEIN"/>
    <property type="match status" value="1"/>
</dbReference>
<dbReference type="GO" id="GO:0003676">
    <property type="term" value="F:nucleic acid binding"/>
    <property type="evidence" value="ECO:0007669"/>
    <property type="project" value="InterPro"/>
</dbReference>
<evidence type="ECO:0000256" key="2">
    <source>
        <dbReference type="ARBA" id="ARBA00022695"/>
    </source>
</evidence>
<keyword evidence="6" id="KW-0695">RNA-directed DNA polymerase</keyword>
<evidence type="ECO:0000256" key="1">
    <source>
        <dbReference type="ARBA" id="ARBA00022679"/>
    </source>
</evidence>
<organism evidence="9 10">
    <name type="scientific">Cucumis melo var. makuwa</name>
    <name type="common">Oriental melon</name>
    <dbReference type="NCBI Taxonomy" id="1194695"/>
    <lineage>
        <taxon>Eukaryota</taxon>
        <taxon>Viridiplantae</taxon>
        <taxon>Streptophyta</taxon>
        <taxon>Embryophyta</taxon>
        <taxon>Tracheophyta</taxon>
        <taxon>Spermatophyta</taxon>
        <taxon>Magnoliopsida</taxon>
        <taxon>eudicotyledons</taxon>
        <taxon>Gunneridae</taxon>
        <taxon>Pentapetalae</taxon>
        <taxon>rosids</taxon>
        <taxon>fabids</taxon>
        <taxon>Cucurbitales</taxon>
        <taxon>Cucurbitaceae</taxon>
        <taxon>Benincaseae</taxon>
        <taxon>Cucumis</taxon>
    </lineage>
</organism>
<evidence type="ECO:0000256" key="3">
    <source>
        <dbReference type="ARBA" id="ARBA00022722"/>
    </source>
</evidence>
<dbReference type="InterPro" id="IPR036397">
    <property type="entry name" value="RNaseH_sf"/>
</dbReference>
<feature type="domain" description="Reverse transcriptase RNase H-like" evidence="7">
    <location>
        <begin position="8"/>
        <end position="42"/>
    </location>
</feature>
<keyword evidence="4" id="KW-0255">Endonuclease</keyword>
<dbReference type="InterPro" id="IPR016197">
    <property type="entry name" value="Chromo-like_dom_sf"/>
</dbReference>
<dbReference type="InterPro" id="IPR056924">
    <property type="entry name" value="SH3_Tf2-1"/>
</dbReference>
<comment type="caution">
    <text evidence="9">The sequence shown here is derived from an EMBL/GenBank/DDBJ whole genome shotgun (WGS) entry which is preliminary data.</text>
</comment>
<evidence type="ECO:0000259" key="7">
    <source>
        <dbReference type="Pfam" id="PF17917"/>
    </source>
</evidence>
<dbReference type="Gene3D" id="3.30.420.10">
    <property type="entry name" value="Ribonuclease H-like superfamily/Ribonuclease H"/>
    <property type="match status" value="1"/>
</dbReference>
<keyword evidence="1" id="KW-0808">Transferase</keyword>
<sequence>MEALPVSEKIQIFTDHKSLKYFFTQKEFNMRQRRWLELVKYYDCEILYHPGKANVVANALSRKVAHSAALITKQAPLLRDFERAEITISVGELNDLYLVEKRRWVETGQGEDFSISFDHGLTFEGRLCMLEDSAVKTELLTEAQSSPFIMQPGRKSTYTASKWGRLYMTEIVRLHGVPVSIVSDRDARFTSKFWEGLQLALSTRLDFSTALHSQIDGQTESYQATIGMAPFEALYGKCCRSSVCWGEVGEQRMLGPEQKSYADVRCKNLEIDVGDMVFLKVAPMKGVLRFKKKGKLSPRFVGPFEILERIGAVAYCLAFPPSFSTVHDVFHVSMLRKYVADPTHVVDFKPLKISENLSYEEQPVKILAREVKKLRSREISMVKVLWRNNGVEEATWEREEDMRAQYPELFED</sequence>
<evidence type="ECO:0000313" key="10">
    <source>
        <dbReference type="Proteomes" id="UP000321947"/>
    </source>
</evidence>
<dbReference type="SUPFAM" id="SSF53098">
    <property type="entry name" value="Ribonuclease H-like"/>
    <property type="match status" value="1"/>
</dbReference>
<dbReference type="GO" id="GO:0003964">
    <property type="term" value="F:RNA-directed DNA polymerase activity"/>
    <property type="evidence" value="ECO:0007669"/>
    <property type="project" value="UniProtKB-KW"/>
</dbReference>
<keyword evidence="2" id="KW-0548">Nucleotidyltransferase</keyword>
<protein>
    <submittedName>
        <fullName evidence="9">Pol protein</fullName>
    </submittedName>
</protein>
<dbReference type="Pfam" id="PF17917">
    <property type="entry name" value="RT_RNaseH"/>
    <property type="match status" value="1"/>
</dbReference>
<dbReference type="InterPro" id="IPR012337">
    <property type="entry name" value="RNaseH-like_sf"/>
</dbReference>
<name>A0A5D3BR98_CUCMM</name>
<dbReference type="GO" id="GO:0016787">
    <property type="term" value="F:hydrolase activity"/>
    <property type="evidence" value="ECO:0007669"/>
    <property type="project" value="UniProtKB-KW"/>
</dbReference>
<dbReference type="GO" id="GO:0004519">
    <property type="term" value="F:endonuclease activity"/>
    <property type="evidence" value="ECO:0007669"/>
    <property type="project" value="UniProtKB-KW"/>
</dbReference>
<accession>A0A5D3BR98</accession>
<dbReference type="Proteomes" id="UP000321947">
    <property type="component" value="Unassembled WGS sequence"/>
</dbReference>
<dbReference type="AlphaFoldDB" id="A0A5D3BR98"/>
<gene>
    <name evidence="9" type="ORF">E5676_scaffold451G002290</name>
</gene>
<feature type="domain" description="Tf2-1-like SH3-like" evidence="8">
    <location>
        <begin position="274"/>
        <end position="339"/>
    </location>
</feature>
<proteinExistence type="predicted"/>
<dbReference type="Pfam" id="PF24626">
    <property type="entry name" value="SH3_Tf2-1"/>
    <property type="match status" value="1"/>
</dbReference>
<dbReference type="PANTHER" id="PTHR46148">
    <property type="entry name" value="CHROMO DOMAIN-CONTAINING PROTEIN"/>
    <property type="match status" value="1"/>
</dbReference>
<keyword evidence="5" id="KW-0378">Hydrolase</keyword>
<evidence type="ECO:0000259" key="8">
    <source>
        <dbReference type="Pfam" id="PF24626"/>
    </source>
</evidence>
<evidence type="ECO:0000256" key="4">
    <source>
        <dbReference type="ARBA" id="ARBA00022759"/>
    </source>
</evidence>
<dbReference type="InterPro" id="IPR043502">
    <property type="entry name" value="DNA/RNA_pol_sf"/>
</dbReference>
<evidence type="ECO:0000256" key="6">
    <source>
        <dbReference type="ARBA" id="ARBA00022918"/>
    </source>
</evidence>
<keyword evidence="3" id="KW-0540">Nuclease</keyword>
<dbReference type="InterPro" id="IPR041373">
    <property type="entry name" value="RT_RNaseH"/>
</dbReference>